<dbReference type="EnsemblMetazoa" id="AMEC021610-RA">
    <property type="protein sequence ID" value="AMEC021610-PA"/>
    <property type="gene ID" value="AMEC021610"/>
</dbReference>
<dbReference type="SUPFAM" id="SSF57667">
    <property type="entry name" value="beta-beta-alpha zinc fingers"/>
    <property type="match status" value="2"/>
</dbReference>
<dbReference type="PANTHER" id="PTHR46451:SF1">
    <property type="entry name" value="RAS-RESPONSIVE ELEMENT-BINDING PROTEIN 1"/>
    <property type="match status" value="1"/>
</dbReference>
<dbReference type="FunFam" id="3.30.160.60:FF:001788">
    <property type="entry name" value="ras-responsive element-binding protein 1"/>
    <property type="match status" value="1"/>
</dbReference>
<dbReference type="STRING" id="34690.A0A182UJP2"/>
<feature type="compositionally biased region" description="Acidic residues" evidence="2">
    <location>
        <begin position="196"/>
        <end position="209"/>
    </location>
</feature>
<dbReference type="SMART" id="SM00355">
    <property type="entry name" value="ZnF_C2H2"/>
    <property type="match status" value="7"/>
</dbReference>
<dbReference type="PANTHER" id="PTHR46451">
    <property type="entry name" value="RAS-RESPONSIVE ELEMENT-BINDING PROTEIN 1"/>
    <property type="match status" value="1"/>
</dbReference>
<accession>A0A182UJP2</accession>
<feature type="domain" description="C2H2-type" evidence="3">
    <location>
        <begin position="116"/>
        <end position="138"/>
    </location>
</feature>
<organism evidence="4 5">
    <name type="scientific">Anopheles melas</name>
    <dbReference type="NCBI Taxonomy" id="34690"/>
    <lineage>
        <taxon>Eukaryota</taxon>
        <taxon>Metazoa</taxon>
        <taxon>Ecdysozoa</taxon>
        <taxon>Arthropoda</taxon>
        <taxon>Hexapoda</taxon>
        <taxon>Insecta</taxon>
        <taxon>Pterygota</taxon>
        <taxon>Neoptera</taxon>
        <taxon>Endopterygota</taxon>
        <taxon>Diptera</taxon>
        <taxon>Nematocera</taxon>
        <taxon>Culicoidea</taxon>
        <taxon>Culicidae</taxon>
        <taxon>Anophelinae</taxon>
        <taxon>Anopheles</taxon>
    </lineage>
</organism>
<protein>
    <recommendedName>
        <fullName evidence="3">C2H2-type domain-containing protein</fullName>
    </recommendedName>
</protein>
<feature type="compositionally biased region" description="Low complexity" evidence="2">
    <location>
        <begin position="455"/>
        <end position="464"/>
    </location>
</feature>
<reference evidence="5" key="1">
    <citation type="submission" date="2014-01" db="EMBL/GenBank/DDBJ databases">
        <title>The Genome Sequence of Anopheles melas CM1001059_A (V2).</title>
        <authorList>
            <consortium name="The Broad Institute Genomics Platform"/>
            <person name="Neafsey D.E."/>
            <person name="Besansky N."/>
            <person name="Howell P."/>
            <person name="Walton C."/>
            <person name="Young S.K."/>
            <person name="Zeng Q."/>
            <person name="Gargeya S."/>
            <person name="Fitzgerald M."/>
            <person name="Haas B."/>
            <person name="Abouelleil A."/>
            <person name="Allen A.W."/>
            <person name="Alvarado L."/>
            <person name="Arachchi H.M."/>
            <person name="Berlin A.M."/>
            <person name="Chapman S.B."/>
            <person name="Gainer-Dewar J."/>
            <person name="Goldberg J."/>
            <person name="Griggs A."/>
            <person name="Gujja S."/>
            <person name="Hansen M."/>
            <person name="Howarth C."/>
            <person name="Imamovic A."/>
            <person name="Ireland A."/>
            <person name="Larimer J."/>
            <person name="McCowan C."/>
            <person name="Murphy C."/>
            <person name="Pearson M."/>
            <person name="Poon T.W."/>
            <person name="Priest M."/>
            <person name="Roberts A."/>
            <person name="Saif S."/>
            <person name="Shea T."/>
            <person name="Sisk P."/>
            <person name="Sykes S."/>
            <person name="Wortman J."/>
            <person name="Nusbaum C."/>
            <person name="Birren B."/>
        </authorList>
    </citation>
    <scope>NUCLEOTIDE SEQUENCE [LARGE SCALE GENOMIC DNA]</scope>
    <source>
        <strain evidence="5">CM1001059</strain>
    </source>
</reference>
<dbReference type="VEuPathDB" id="VectorBase:AMEC021610"/>
<evidence type="ECO:0000256" key="2">
    <source>
        <dbReference type="SAM" id="MobiDB-lite"/>
    </source>
</evidence>
<evidence type="ECO:0000313" key="5">
    <source>
        <dbReference type="Proteomes" id="UP000075902"/>
    </source>
</evidence>
<keyword evidence="1" id="KW-0479">Metal-binding</keyword>
<feature type="region of interest" description="Disordered" evidence="2">
    <location>
        <begin position="874"/>
        <end position="910"/>
    </location>
</feature>
<name>A0A182UJP2_9DIPT</name>
<evidence type="ECO:0000256" key="1">
    <source>
        <dbReference type="PROSITE-ProRule" id="PRU00042"/>
    </source>
</evidence>
<evidence type="ECO:0000313" key="4">
    <source>
        <dbReference type="EnsemblMetazoa" id="AMEC021610-PA"/>
    </source>
</evidence>
<feature type="compositionally biased region" description="Low complexity" evidence="2">
    <location>
        <begin position="474"/>
        <end position="488"/>
    </location>
</feature>
<dbReference type="Proteomes" id="UP000075902">
    <property type="component" value="Unassembled WGS sequence"/>
</dbReference>
<reference evidence="4" key="2">
    <citation type="submission" date="2020-05" db="UniProtKB">
        <authorList>
            <consortium name="EnsemblMetazoa"/>
        </authorList>
    </citation>
    <scope>IDENTIFICATION</scope>
    <source>
        <strain evidence="4">CM1001059</strain>
    </source>
</reference>
<dbReference type="GO" id="GO:0008270">
    <property type="term" value="F:zinc ion binding"/>
    <property type="evidence" value="ECO:0007669"/>
    <property type="project" value="UniProtKB-KW"/>
</dbReference>
<proteinExistence type="predicted"/>
<feature type="domain" description="C2H2-type" evidence="3">
    <location>
        <begin position="690"/>
        <end position="717"/>
    </location>
</feature>
<feature type="compositionally biased region" description="Gly residues" evidence="2">
    <location>
        <begin position="152"/>
        <end position="184"/>
    </location>
</feature>
<feature type="compositionally biased region" description="Acidic residues" evidence="2">
    <location>
        <begin position="232"/>
        <end position="244"/>
    </location>
</feature>
<feature type="compositionally biased region" description="Low complexity" evidence="2">
    <location>
        <begin position="428"/>
        <end position="441"/>
    </location>
</feature>
<dbReference type="Pfam" id="PF00096">
    <property type="entry name" value="zf-C2H2"/>
    <property type="match status" value="2"/>
</dbReference>
<dbReference type="AlphaFoldDB" id="A0A182UJP2"/>
<feature type="domain" description="C2H2-type" evidence="3">
    <location>
        <begin position="382"/>
        <end position="413"/>
    </location>
</feature>
<dbReference type="InterPro" id="IPR013087">
    <property type="entry name" value="Znf_C2H2_type"/>
</dbReference>
<keyword evidence="1" id="KW-0862">Zinc</keyword>
<dbReference type="InterPro" id="IPR036236">
    <property type="entry name" value="Znf_C2H2_sf"/>
</dbReference>
<feature type="domain" description="C2H2-type" evidence="3">
    <location>
        <begin position="88"/>
        <end position="115"/>
    </location>
</feature>
<dbReference type="FunFam" id="3.30.160.60:FF:002095">
    <property type="entry name" value="ras-responsive element-binding protein 1"/>
    <property type="match status" value="1"/>
</dbReference>
<dbReference type="GO" id="GO:0000978">
    <property type="term" value="F:RNA polymerase II cis-regulatory region sequence-specific DNA binding"/>
    <property type="evidence" value="ECO:0007669"/>
    <property type="project" value="TreeGrafter"/>
</dbReference>
<keyword evidence="1" id="KW-0863">Zinc-finger</keyword>
<feature type="compositionally biased region" description="Polar residues" evidence="2">
    <location>
        <begin position="502"/>
        <end position="526"/>
    </location>
</feature>
<dbReference type="PROSITE" id="PS00028">
    <property type="entry name" value="ZINC_FINGER_C2H2_1"/>
    <property type="match status" value="5"/>
</dbReference>
<feature type="domain" description="C2H2-type" evidence="3">
    <location>
        <begin position="718"/>
        <end position="741"/>
    </location>
</feature>
<dbReference type="FunFam" id="3.30.160.60:FF:000487">
    <property type="entry name" value="ras-responsive element-binding protein 1 isoform X1"/>
    <property type="match status" value="1"/>
</dbReference>
<dbReference type="InterPro" id="IPR052795">
    <property type="entry name" value="RREB1"/>
</dbReference>
<dbReference type="PROSITE" id="PS50157">
    <property type="entry name" value="ZINC_FINGER_C2H2_2"/>
    <property type="match status" value="6"/>
</dbReference>
<dbReference type="GO" id="GO:0001228">
    <property type="term" value="F:DNA-binding transcription activator activity, RNA polymerase II-specific"/>
    <property type="evidence" value="ECO:0007669"/>
    <property type="project" value="TreeGrafter"/>
</dbReference>
<feature type="region of interest" description="Disordered" evidence="2">
    <location>
        <begin position="136"/>
        <end position="260"/>
    </location>
</feature>
<feature type="compositionally biased region" description="Acidic residues" evidence="2">
    <location>
        <begin position="884"/>
        <end position="910"/>
    </location>
</feature>
<feature type="domain" description="C2H2-type" evidence="3">
    <location>
        <begin position="659"/>
        <end position="686"/>
    </location>
</feature>
<feature type="region of interest" description="Disordered" evidence="2">
    <location>
        <begin position="408"/>
        <end position="490"/>
    </location>
</feature>
<evidence type="ECO:0000259" key="3">
    <source>
        <dbReference type="PROSITE" id="PS50157"/>
    </source>
</evidence>
<keyword evidence="5" id="KW-1185">Reference proteome</keyword>
<dbReference type="GO" id="GO:0005634">
    <property type="term" value="C:nucleus"/>
    <property type="evidence" value="ECO:0007669"/>
    <property type="project" value="TreeGrafter"/>
</dbReference>
<sequence>MDVESSSVASAAPTTTPIGLGTTDGGYLCAVVKAERPEGTESPLSATEHSAADGMALAAAKARAFTDHLRLHNAESESAATAVASATFCCKICSKVLSSASSLDRHVLVHTGERPFNCKYCSLTFTTNGNMHRHMRTHKYPSGRDSFESDAGGVGTVGTGGGGSSSDGSGGGGHKAGRGRGGPPAGRHYRKKKEEEEVDEDEDADEEEDYRQPKKRKRALFDAGEQQQQQQQDEDDGEFEEGDEGLVGGGKRKATLGGERTAQQYRKVRTINNNLLEGSVVESGQRYCCPVCVRNDFGSMLSLEQHLDREHPTIPAKCRHCEIVFRSHKALNAHRCSNNNYQNITPGFKDLTFVDFSSEKFPLIAKNLCEQSIRTPVTSQKYECGRCYRAFPCSKTLSMHSADCCGAGSGERGAAHAGGRRRKRAPSESDSSDVSGSDVGSGYDGRGNHRALDEQQQQHQQRQQQHLEGHRPGHQGQQQQQQQQQQQHPVDLRREDFFANLDLQNRSSTVSEAPTTPSSLDKSFSSPVPALKQEPLASPTGAGATTTALPSYYSSNMALYHAHQQQQQQHQQMVDSGKDLADIQSILNVTKLGGGVIGRQLDGGSQTPLSGLLDAALLKDGAGSDSGMYAHSTGSRDEQEEAQDAFTAEFRRMKLRGQFPCRICTAVFPNLRALKGHNRTHVSAAGPGPYQCNMCRYVVSDKATLVRHMRTHNGDRPYECAICNYAFTTKANCERHLRNRHGQTTREDVKRAIIYHPSEDSSCDDPLKKLQLFNTPPLDGTYTPGTMLAGSGSGGGAAYQDELAEARSSTPLPSQQLKDMLMPPLPLSFVHHHHHHPLLDTSLLLQTPPSGGGGNGAGGAFGSSVAAKIQVKSLEKLNQLTPPQDEDDALDEDDDEGQEEEEEEEEQEQE</sequence>
<feature type="region of interest" description="Disordered" evidence="2">
    <location>
        <begin position="502"/>
        <end position="543"/>
    </location>
</feature>
<dbReference type="Gene3D" id="3.30.160.60">
    <property type="entry name" value="Classic Zinc Finger"/>
    <property type="match status" value="5"/>
</dbReference>
<dbReference type="FunFam" id="3.30.160.60:FF:000682">
    <property type="entry name" value="ras-responsive element-binding protein 1 isoform X1"/>
    <property type="match status" value="1"/>
</dbReference>